<dbReference type="Gene3D" id="3.30.1330.230">
    <property type="match status" value="1"/>
</dbReference>
<dbReference type="InterPro" id="IPR036102">
    <property type="entry name" value="OsmC/Ohrsf"/>
</dbReference>
<dbReference type="Pfam" id="PF02566">
    <property type="entry name" value="OsmC"/>
    <property type="match status" value="1"/>
</dbReference>
<evidence type="ECO:0000259" key="1">
    <source>
        <dbReference type="PROSITE" id="PS51664"/>
    </source>
</evidence>
<comment type="caution">
    <text evidence="2">The sequence shown here is derived from an EMBL/GenBank/DDBJ whole genome shotgun (WGS) entry which is preliminary data.</text>
</comment>
<dbReference type="SUPFAM" id="SSF82784">
    <property type="entry name" value="OsmC-like"/>
    <property type="match status" value="1"/>
</dbReference>
<dbReference type="EMBL" id="JBHRUG010000007">
    <property type="protein sequence ID" value="MFC3282650.1"/>
    <property type="molecule type" value="Genomic_DNA"/>
</dbReference>
<keyword evidence="3" id="KW-1185">Reference proteome</keyword>
<sequence>MEIKVNFLENLRLEAKFDDFTVTTDQPIRYKGDGSAPSPFDYFLASSALCAAYFVRVYCLARNIPTENIRLSQNNIVDPENRYNQIFKIQVELPEDISPKDREGILRSIERCTVKKVVQTGPEFQIETVENLDEDAQALLMVQPEGEASTWIEGKDLPLEQTIANMTGILADLGMKIEIASWRNIVPHVWSLHIRDAASPMCFTNGKGATKESALCSALGEFIERLSCNFFYNDQFFGEEIANSKFVHYPDEEWFQPGPNDELPDGILDDYCLEIFDPDGELCGSHLIDTNSGKAERGIVALPYVRQSDAEVVYFPSNLIENLYLSNGMSAGNTLQEAQVQCLSEIFERAVKKEILEQEIALPDVPMEVLQRYPDIFEGIQALEAQGFPVLVKDASLGGRFPVMCVTLMNPRTGGVFASFGAHPSFEVALERSLTELLQGRSLEGLNDFLPPTFNSQAISEPNNFVEHFIDSSGLVSWRFFSAKHDYGFCDWDFSGTNEEEAASLFGILEDMGKEVYMAVHEDLGAPVCRILVPGYSEVYPVEDLIWDNTNMALAFREDILHLHDLSDDQLVDLLERLEESQLDDHMDIITLIGIEFDENTVWGQLTILELKLLINLALQQHEEALERVDMFLQYNDNTVERGLFYRAMNAVLEIILDDELELDDYLYNLRRMFGEETMEAVVGSVTGEVRFHGLTPTGMALEGLEKHQRLIESYKKLHAARAARAGVAV</sequence>
<name>A0ABV7LK78_9GAMM</name>
<dbReference type="NCBIfam" id="TIGR03549">
    <property type="entry name" value="OsmC domain/YcaO domain-containing protein"/>
    <property type="match status" value="1"/>
</dbReference>
<dbReference type="RefSeq" id="WP_386771612.1">
    <property type="nucleotide sequence ID" value="NZ_JBHRUG010000007.1"/>
</dbReference>
<dbReference type="Pfam" id="PF18381">
    <property type="entry name" value="YcaO_C"/>
    <property type="match status" value="1"/>
</dbReference>
<protein>
    <submittedName>
        <fullName evidence="2">OsmC domain/YcaO domain-containing protein</fullName>
    </submittedName>
</protein>
<dbReference type="Gene3D" id="3.30.300.20">
    <property type="match status" value="1"/>
</dbReference>
<proteinExistence type="predicted"/>
<dbReference type="InterPro" id="IPR041080">
    <property type="entry name" value="YcaO_C"/>
</dbReference>
<dbReference type="PANTHER" id="PTHR37809:SF1">
    <property type="entry name" value="RIBOSOMAL PROTEIN S12 METHYLTHIOTRANSFERASE ACCESSORY FACTOR YCAO"/>
    <property type="match status" value="1"/>
</dbReference>
<organism evidence="2 3">
    <name type="scientific">Litchfieldella rifensis</name>
    <dbReference type="NCBI Taxonomy" id="762643"/>
    <lineage>
        <taxon>Bacteria</taxon>
        <taxon>Pseudomonadati</taxon>
        <taxon>Pseudomonadota</taxon>
        <taxon>Gammaproteobacteria</taxon>
        <taxon>Oceanospirillales</taxon>
        <taxon>Halomonadaceae</taxon>
        <taxon>Litchfieldella</taxon>
    </lineage>
</organism>
<reference evidence="3" key="1">
    <citation type="journal article" date="2019" name="Int. J. Syst. Evol. Microbiol.">
        <title>The Global Catalogue of Microorganisms (GCM) 10K type strain sequencing project: providing services to taxonomists for standard genome sequencing and annotation.</title>
        <authorList>
            <consortium name="The Broad Institute Genomics Platform"/>
            <consortium name="The Broad Institute Genome Sequencing Center for Infectious Disease"/>
            <person name="Wu L."/>
            <person name="Ma J."/>
        </authorList>
    </citation>
    <scope>NUCLEOTIDE SEQUENCE [LARGE SCALE GENOMIC DNA]</scope>
    <source>
        <strain evidence="3">CECT 7698</strain>
    </source>
</reference>
<dbReference type="InterPro" id="IPR003776">
    <property type="entry name" value="YcaO-like_dom"/>
</dbReference>
<dbReference type="Pfam" id="PF02624">
    <property type="entry name" value="YcaO"/>
    <property type="match status" value="1"/>
</dbReference>
<dbReference type="NCBIfam" id="TIGR00702">
    <property type="entry name" value="YcaO-type kinase domain"/>
    <property type="match status" value="1"/>
</dbReference>
<evidence type="ECO:0000313" key="3">
    <source>
        <dbReference type="Proteomes" id="UP001595579"/>
    </source>
</evidence>
<dbReference type="Proteomes" id="UP001595579">
    <property type="component" value="Unassembled WGS sequence"/>
</dbReference>
<evidence type="ECO:0000313" key="2">
    <source>
        <dbReference type="EMBL" id="MFC3282650.1"/>
    </source>
</evidence>
<feature type="domain" description="YcaO" evidence="1">
    <location>
        <begin position="206"/>
        <end position="590"/>
    </location>
</feature>
<dbReference type="PANTHER" id="PTHR37809">
    <property type="entry name" value="RIBOSOMAL PROTEIN S12 METHYLTHIOTRANSFERASE ACCESSORY FACTOR YCAO"/>
    <property type="match status" value="1"/>
</dbReference>
<dbReference type="InterPro" id="IPR015946">
    <property type="entry name" value="KH_dom-like_a/b"/>
</dbReference>
<dbReference type="PROSITE" id="PS51664">
    <property type="entry name" value="YCAO"/>
    <property type="match status" value="1"/>
</dbReference>
<dbReference type="NCBIfam" id="NF040716">
    <property type="entry name" value="YcaO_for_S12"/>
    <property type="match status" value="1"/>
</dbReference>
<dbReference type="InterPro" id="IPR003718">
    <property type="entry name" value="OsmC/Ohr_fam"/>
</dbReference>
<gene>
    <name evidence="2" type="ORF">ACFOEV_03405</name>
</gene>
<accession>A0ABV7LK78</accession>
<dbReference type="InterPro" id="IPR019938">
    <property type="entry name" value="YcaO_dom_prot"/>
</dbReference>